<dbReference type="WBParaSite" id="RSKR_0000629400.1">
    <property type="protein sequence ID" value="RSKR_0000629400.1"/>
    <property type="gene ID" value="RSKR_0000629400"/>
</dbReference>
<evidence type="ECO:0000313" key="2">
    <source>
        <dbReference type="WBParaSite" id="RSKR_0000629400.1"/>
    </source>
</evidence>
<reference evidence="2" key="1">
    <citation type="submission" date="2016-11" db="UniProtKB">
        <authorList>
            <consortium name="WormBaseParasite"/>
        </authorList>
    </citation>
    <scope>IDENTIFICATION</scope>
    <source>
        <strain evidence="2">KR3021</strain>
    </source>
</reference>
<protein>
    <submittedName>
        <fullName evidence="2">Transcription initiation factor TFIID subunit 8</fullName>
    </submittedName>
</protein>
<accession>A0AC35U0S6</accession>
<evidence type="ECO:0000313" key="1">
    <source>
        <dbReference type="Proteomes" id="UP000095286"/>
    </source>
</evidence>
<sequence length="314" mass="36144">MSFFDITDKEPPTEDEVNEGVMKNLIGIVMQANGYESTNENIFTLLTNLAKTYIIGLGQTAKRYGEHAGRTDIKLTDIQMACVENGQGLEEITKYMEDFYYLSNHPIARPNFATIENCQVITKIGERQVASFVPQFLPPFPDPHTYIRTKIQTEPECNYVSVRITEGNNLRTSQESVRDYMLRIHPTIPLFPKYVEMARKQAQTEYYDKKLAICKDHVPDFKANYISNYGEGKPSLEDLEMAEEGFKNQLRLQGLNEHLYYTPLSVKQLVFEKVPTYSLLLEPQPEAIPYLRALLPNDINEEDEEEENEAMDET</sequence>
<proteinExistence type="predicted"/>
<name>A0AC35U0S6_9BILA</name>
<dbReference type="Proteomes" id="UP000095286">
    <property type="component" value="Unplaced"/>
</dbReference>
<organism evidence="1 2">
    <name type="scientific">Rhabditophanes sp. KR3021</name>
    <dbReference type="NCBI Taxonomy" id="114890"/>
    <lineage>
        <taxon>Eukaryota</taxon>
        <taxon>Metazoa</taxon>
        <taxon>Ecdysozoa</taxon>
        <taxon>Nematoda</taxon>
        <taxon>Chromadorea</taxon>
        <taxon>Rhabditida</taxon>
        <taxon>Tylenchina</taxon>
        <taxon>Panagrolaimomorpha</taxon>
        <taxon>Strongyloidoidea</taxon>
        <taxon>Alloionematidae</taxon>
        <taxon>Rhabditophanes</taxon>
    </lineage>
</organism>